<dbReference type="Gene3D" id="3.40.50.1820">
    <property type="entry name" value="alpha/beta hydrolase"/>
    <property type="match status" value="1"/>
</dbReference>
<dbReference type="EMBL" id="KN817532">
    <property type="protein sequence ID" value="KJA25366.1"/>
    <property type="molecule type" value="Genomic_DNA"/>
</dbReference>
<dbReference type="Proteomes" id="UP000054270">
    <property type="component" value="Unassembled WGS sequence"/>
</dbReference>
<dbReference type="InterPro" id="IPR000073">
    <property type="entry name" value="AB_hydrolase_1"/>
</dbReference>
<proteinExistence type="predicted"/>
<dbReference type="OMA" id="VRIREIW"/>
<sequence>MTSGFTTKLYTFDPRPSFPFLTVAKRYWRPNSPHLHDPTALTLVFAHGTSFHKEQWEPTIDDLQAAFERHASGAVRIREIWTVDAPNHGDAAELNEETLKLGYAGVSVGWEEYGRSLHLLLSGLGTGVDVDFTQHKLVGIGHSMGAVSLALAMGHYPKQRPCSRAARRNAATAGLPKRKHINC</sequence>
<evidence type="ECO:0000313" key="3">
    <source>
        <dbReference type="Proteomes" id="UP000054270"/>
    </source>
</evidence>
<dbReference type="SUPFAM" id="SSF53474">
    <property type="entry name" value="alpha/beta-Hydrolases"/>
    <property type="match status" value="1"/>
</dbReference>
<organism evidence="2 3">
    <name type="scientific">Hypholoma sublateritium (strain FD-334 SS-4)</name>
    <dbReference type="NCBI Taxonomy" id="945553"/>
    <lineage>
        <taxon>Eukaryota</taxon>
        <taxon>Fungi</taxon>
        <taxon>Dikarya</taxon>
        <taxon>Basidiomycota</taxon>
        <taxon>Agaricomycotina</taxon>
        <taxon>Agaricomycetes</taxon>
        <taxon>Agaricomycetidae</taxon>
        <taxon>Agaricales</taxon>
        <taxon>Agaricineae</taxon>
        <taxon>Strophariaceae</taxon>
        <taxon>Hypholoma</taxon>
    </lineage>
</organism>
<dbReference type="OrthoDB" id="94039at2759"/>
<gene>
    <name evidence="2" type="ORF">HYPSUDRAFT_425637</name>
</gene>
<evidence type="ECO:0000259" key="1">
    <source>
        <dbReference type="Pfam" id="PF12697"/>
    </source>
</evidence>
<accession>A0A0D2P9R9</accession>
<dbReference type="AlphaFoldDB" id="A0A0D2P9R9"/>
<dbReference type="InterPro" id="IPR029058">
    <property type="entry name" value="AB_hydrolase_fold"/>
</dbReference>
<keyword evidence="3" id="KW-1185">Reference proteome</keyword>
<feature type="domain" description="AB hydrolase-1" evidence="1">
    <location>
        <begin position="43"/>
        <end position="152"/>
    </location>
</feature>
<protein>
    <recommendedName>
        <fullName evidence="1">AB hydrolase-1 domain-containing protein</fullName>
    </recommendedName>
</protein>
<reference evidence="3" key="1">
    <citation type="submission" date="2014-04" db="EMBL/GenBank/DDBJ databases">
        <title>Evolutionary Origins and Diversification of the Mycorrhizal Mutualists.</title>
        <authorList>
            <consortium name="DOE Joint Genome Institute"/>
            <consortium name="Mycorrhizal Genomics Consortium"/>
            <person name="Kohler A."/>
            <person name="Kuo A."/>
            <person name="Nagy L.G."/>
            <person name="Floudas D."/>
            <person name="Copeland A."/>
            <person name="Barry K.W."/>
            <person name="Cichocki N."/>
            <person name="Veneault-Fourrey C."/>
            <person name="LaButti K."/>
            <person name="Lindquist E.A."/>
            <person name="Lipzen A."/>
            <person name="Lundell T."/>
            <person name="Morin E."/>
            <person name="Murat C."/>
            <person name="Riley R."/>
            <person name="Ohm R."/>
            <person name="Sun H."/>
            <person name="Tunlid A."/>
            <person name="Henrissat B."/>
            <person name="Grigoriev I.V."/>
            <person name="Hibbett D.S."/>
            <person name="Martin F."/>
        </authorList>
    </citation>
    <scope>NUCLEOTIDE SEQUENCE [LARGE SCALE GENOMIC DNA]</scope>
    <source>
        <strain evidence="3">FD-334 SS-4</strain>
    </source>
</reference>
<dbReference type="STRING" id="945553.A0A0D2P9R9"/>
<evidence type="ECO:0000313" key="2">
    <source>
        <dbReference type="EMBL" id="KJA25366.1"/>
    </source>
</evidence>
<name>A0A0D2P9R9_HYPSF</name>
<dbReference type="Pfam" id="PF12697">
    <property type="entry name" value="Abhydrolase_6"/>
    <property type="match status" value="1"/>
</dbReference>